<evidence type="ECO:0000256" key="1">
    <source>
        <dbReference type="SAM" id="SignalP"/>
    </source>
</evidence>
<evidence type="ECO:0000313" key="2">
    <source>
        <dbReference type="EMBL" id="KAB7629787.1"/>
    </source>
</evidence>
<dbReference type="AlphaFoldDB" id="A0A7V7YFM3"/>
<organism evidence="2 3">
    <name type="scientific">Stenotrophomonas rhizophila</name>
    <dbReference type="NCBI Taxonomy" id="216778"/>
    <lineage>
        <taxon>Bacteria</taxon>
        <taxon>Pseudomonadati</taxon>
        <taxon>Pseudomonadota</taxon>
        <taxon>Gammaproteobacteria</taxon>
        <taxon>Lysobacterales</taxon>
        <taxon>Lysobacteraceae</taxon>
        <taxon>Stenotrophomonas</taxon>
    </lineage>
</organism>
<feature type="chain" id="PRO_5030533445" evidence="1">
    <location>
        <begin position="29"/>
        <end position="144"/>
    </location>
</feature>
<reference evidence="2 3" key="1">
    <citation type="submission" date="2019-10" db="EMBL/GenBank/DDBJ databases">
        <title>Halotolerant bacteria associated to Saharan-endemic halophytes Stipa tenacissima L. and Atriplex halimus L mitigate salt stress and promote growth of tomato plants.</title>
        <authorList>
            <person name="Dif G."/>
        </authorList>
    </citation>
    <scope>NUCLEOTIDE SEQUENCE [LARGE SCALE GENOMIC DNA]</scope>
    <source>
        <strain evidence="2 3">IS26</strain>
    </source>
</reference>
<dbReference type="EMBL" id="WELC01000015">
    <property type="protein sequence ID" value="KAB7629787.1"/>
    <property type="molecule type" value="Genomic_DNA"/>
</dbReference>
<accession>A0A7V7YFM3</accession>
<evidence type="ECO:0000313" key="3">
    <source>
        <dbReference type="Proteomes" id="UP000449004"/>
    </source>
</evidence>
<dbReference type="Proteomes" id="UP000449004">
    <property type="component" value="Unassembled WGS sequence"/>
</dbReference>
<keyword evidence="1" id="KW-0732">Signal</keyword>
<gene>
    <name evidence="2" type="ORF">F9K92_12430</name>
</gene>
<protein>
    <submittedName>
        <fullName evidence="2">DUF4124 domain-containing protein</fullName>
    </submittedName>
</protein>
<comment type="caution">
    <text evidence="2">The sequence shown here is derived from an EMBL/GenBank/DDBJ whole genome shotgun (WGS) entry which is preliminary data.</text>
</comment>
<sequence>MMPSAIGGYMDVRAILLLAAMAAGPASAQQVHKCVEGGKTSYQSAPCANSAPQKTWDATPQYDAYENQLRLERIRQDMRQRDQRQSYQASSGGGVRGVVVSQYKEPDRCQAAKDHRDAVYRAAGIKRSFELSRQMDDKVYAACK</sequence>
<proteinExistence type="predicted"/>
<feature type="signal peptide" evidence="1">
    <location>
        <begin position="1"/>
        <end position="28"/>
    </location>
</feature>
<name>A0A7V7YFM3_9GAMM</name>